<feature type="compositionally biased region" description="Gly residues" evidence="1">
    <location>
        <begin position="292"/>
        <end position="305"/>
    </location>
</feature>
<evidence type="ECO:0000256" key="1">
    <source>
        <dbReference type="SAM" id="MobiDB-lite"/>
    </source>
</evidence>
<accession>A0AAJ1T113</accession>
<dbReference type="RefSeq" id="WP_307361771.1">
    <property type="nucleotide sequence ID" value="NZ_JAUSTB010000013.1"/>
</dbReference>
<evidence type="ECO:0000313" key="3">
    <source>
        <dbReference type="EMBL" id="MDQ0147437.1"/>
    </source>
</evidence>
<feature type="region of interest" description="Disordered" evidence="1">
    <location>
        <begin position="435"/>
        <end position="481"/>
    </location>
</feature>
<dbReference type="Gene3D" id="1.10.30.50">
    <property type="match status" value="1"/>
</dbReference>
<evidence type="ECO:0000313" key="4">
    <source>
        <dbReference type="Proteomes" id="UP001239267"/>
    </source>
</evidence>
<feature type="compositionally biased region" description="Polar residues" evidence="1">
    <location>
        <begin position="269"/>
        <end position="279"/>
    </location>
</feature>
<dbReference type="SMART" id="SM00507">
    <property type="entry name" value="HNHc"/>
    <property type="match status" value="1"/>
</dbReference>
<evidence type="ECO:0000259" key="2">
    <source>
        <dbReference type="SMART" id="SM00507"/>
    </source>
</evidence>
<organism evidence="3 4">
    <name type="scientific">Pseudarthrobacter niigatensis</name>
    <dbReference type="NCBI Taxonomy" id="369935"/>
    <lineage>
        <taxon>Bacteria</taxon>
        <taxon>Bacillati</taxon>
        <taxon>Actinomycetota</taxon>
        <taxon>Actinomycetes</taxon>
        <taxon>Micrococcales</taxon>
        <taxon>Micrococcaceae</taxon>
        <taxon>Pseudarthrobacter</taxon>
    </lineage>
</organism>
<keyword evidence="4" id="KW-1185">Reference proteome</keyword>
<reference evidence="3 4" key="1">
    <citation type="submission" date="2023-07" db="EMBL/GenBank/DDBJ databases">
        <title>Sorghum-associated microbial communities from plants grown in Nebraska, USA.</title>
        <authorList>
            <person name="Schachtman D."/>
        </authorList>
    </citation>
    <scope>NUCLEOTIDE SEQUENCE [LARGE SCALE GENOMIC DNA]</scope>
    <source>
        <strain evidence="3 4">DS1001</strain>
    </source>
</reference>
<feature type="region of interest" description="Disordered" evidence="1">
    <location>
        <begin position="269"/>
        <end position="305"/>
    </location>
</feature>
<comment type="caution">
    <text evidence="3">The sequence shown here is derived from an EMBL/GenBank/DDBJ whole genome shotgun (WGS) entry which is preliminary data.</text>
</comment>
<name>A0AAJ1T113_9MICC</name>
<dbReference type="AlphaFoldDB" id="A0AAJ1T113"/>
<sequence>MGKAAVVRAFGEICAALAVLNAEVDGAGVEPFSAADPLAGVAAGCLDILAGAREVEAGFAGLKARAAVGYAESADVVAGPDVPVRAREMAVAAEIGCVLALGPRAASSFLTASHAVVATLPLTLSALQAGVISWGHAVVMADETACLDAAGAAALEAHFLDPGAADPARGCPVGALPAHRFKAKARTWRERHHAESIEARHANGVAERRVEFRADQDGMAWLSAYLPADQALAGWNRLTATARGLQGPGEGRTLTQLRADTFADAILTNGTGASDTRASGSRGLTEGASGSSCGGAGASGSSTGGVGAVRDRVLSPVRAQVLVTVPVFSLLGLTDEPAVLDGYGPVPPSMARELVASGAGSFYRVLVDPRDGAPLEIGRTSYRVTGPMRAWLRMRDGKCPFPGCSNNSLDNDADHILAWAKGGTTGISNLGQPCPKHHKLRHATGWKPTPATKNEPPGWTSPTGRHYQSEHQDWEPPRWPPGWSSGFFKGERYLSRGQNMTDEEMVPKELRVARERSVLEEALLKHLVS</sequence>
<proteinExistence type="predicted"/>
<feature type="compositionally biased region" description="Basic and acidic residues" evidence="1">
    <location>
        <begin position="467"/>
        <end position="476"/>
    </location>
</feature>
<feature type="compositionally biased region" description="Basic residues" evidence="1">
    <location>
        <begin position="435"/>
        <end position="444"/>
    </location>
</feature>
<dbReference type="CDD" id="cd00085">
    <property type="entry name" value="HNHc"/>
    <property type="match status" value="1"/>
</dbReference>
<dbReference type="InterPro" id="IPR003615">
    <property type="entry name" value="HNH_nuc"/>
</dbReference>
<protein>
    <recommendedName>
        <fullName evidence="2">HNH nuclease domain-containing protein</fullName>
    </recommendedName>
</protein>
<gene>
    <name evidence="3" type="ORF">J2T23_003348</name>
</gene>
<dbReference type="EMBL" id="JAUSTB010000013">
    <property type="protein sequence ID" value="MDQ0147437.1"/>
    <property type="molecule type" value="Genomic_DNA"/>
</dbReference>
<feature type="domain" description="HNH nuclease" evidence="2">
    <location>
        <begin position="387"/>
        <end position="439"/>
    </location>
</feature>
<dbReference type="Proteomes" id="UP001239267">
    <property type="component" value="Unassembled WGS sequence"/>
</dbReference>